<evidence type="ECO:0000313" key="2">
    <source>
        <dbReference type="EMBL" id="KKQ21366.1"/>
    </source>
</evidence>
<dbReference type="Proteomes" id="UP000034044">
    <property type="component" value="Unassembled WGS sequence"/>
</dbReference>
<feature type="transmembrane region" description="Helical" evidence="1">
    <location>
        <begin position="12"/>
        <end position="32"/>
    </location>
</feature>
<proteinExistence type="predicted"/>
<evidence type="ECO:0000313" key="3">
    <source>
        <dbReference type="Proteomes" id="UP000034044"/>
    </source>
</evidence>
<sequence length="102" mass="11425">MNNENTKKYLNIAIIIAMLGFVYSVWIYAGAYSRSIQPSSFRSFSASGEGKITAIPDVAQFTLKTLKRKIIILSQDTSISAVLLNRWEAVQDLARPRKLSDI</sequence>
<comment type="caution">
    <text evidence="2">The sequence shown here is derived from an EMBL/GenBank/DDBJ whole genome shotgun (WGS) entry which is preliminary data.</text>
</comment>
<gene>
    <name evidence="2" type="ORF">US36_C0021G0003</name>
</gene>
<keyword evidence="1" id="KW-0812">Transmembrane</keyword>
<keyword evidence="1" id="KW-0472">Membrane</keyword>
<dbReference type="AlphaFoldDB" id="A0A0G0IZI4"/>
<keyword evidence="1" id="KW-1133">Transmembrane helix</keyword>
<name>A0A0G0IZI4_9BACT</name>
<evidence type="ECO:0000256" key="1">
    <source>
        <dbReference type="SAM" id="Phobius"/>
    </source>
</evidence>
<organism evidence="2 3">
    <name type="scientific">Candidatus Wolfebacteria bacterium GW2011_GWC1_37_10</name>
    <dbReference type="NCBI Taxonomy" id="1619010"/>
    <lineage>
        <taxon>Bacteria</taxon>
        <taxon>Candidatus Wolfeibacteriota</taxon>
    </lineage>
</organism>
<accession>A0A0G0IZI4</accession>
<reference evidence="2 3" key="1">
    <citation type="journal article" date="2015" name="Nature">
        <title>rRNA introns, odd ribosomes, and small enigmatic genomes across a large radiation of phyla.</title>
        <authorList>
            <person name="Brown C.T."/>
            <person name="Hug L.A."/>
            <person name="Thomas B.C."/>
            <person name="Sharon I."/>
            <person name="Castelle C.J."/>
            <person name="Singh A."/>
            <person name="Wilkins M.J."/>
            <person name="Williams K.H."/>
            <person name="Banfield J.F."/>
        </authorList>
    </citation>
    <scope>NUCLEOTIDE SEQUENCE [LARGE SCALE GENOMIC DNA]</scope>
</reference>
<dbReference type="EMBL" id="LBSR01000021">
    <property type="protein sequence ID" value="KKQ21366.1"/>
    <property type="molecule type" value="Genomic_DNA"/>
</dbReference>
<protein>
    <submittedName>
        <fullName evidence="2">Uncharacterized protein</fullName>
    </submittedName>
</protein>